<evidence type="ECO:0000313" key="1">
    <source>
        <dbReference type="EMBL" id="GBO08373.1"/>
    </source>
</evidence>
<evidence type="ECO:0000313" key="2">
    <source>
        <dbReference type="Proteomes" id="UP000499080"/>
    </source>
</evidence>
<dbReference type="EMBL" id="BGPR01034136">
    <property type="protein sequence ID" value="GBO08373.1"/>
    <property type="molecule type" value="Genomic_DNA"/>
</dbReference>
<dbReference type="Proteomes" id="UP000499080">
    <property type="component" value="Unassembled WGS sequence"/>
</dbReference>
<proteinExistence type="predicted"/>
<comment type="caution">
    <text evidence="1">The sequence shown here is derived from an EMBL/GenBank/DDBJ whole genome shotgun (WGS) entry which is preliminary data.</text>
</comment>
<gene>
    <name evidence="1" type="ORF">AVEN_230149_1</name>
</gene>
<keyword evidence="2" id="KW-1185">Reference proteome</keyword>
<name>A0A4Y2U7A1_ARAVE</name>
<accession>A0A4Y2U7A1</accession>
<organism evidence="1 2">
    <name type="scientific">Araneus ventricosus</name>
    <name type="common">Orbweaver spider</name>
    <name type="synonym">Epeira ventricosa</name>
    <dbReference type="NCBI Taxonomy" id="182803"/>
    <lineage>
        <taxon>Eukaryota</taxon>
        <taxon>Metazoa</taxon>
        <taxon>Ecdysozoa</taxon>
        <taxon>Arthropoda</taxon>
        <taxon>Chelicerata</taxon>
        <taxon>Arachnida</taxon>
        <taxon>Araneae</taxon>
        <taxon>Araneomorphae</taxon>
        <taxon>Entelegynae</taxon>
        <taxon>Araneoidea</taxon>
        <taxon>Araneidae</taxon>
        <taxon>Araneus</taxon>
    </lineage>
</organism>
<sequence>MGYIWCECCWIVRMGYIWYECCWIVRMGYVWYECCYVLEMGYAAGLWRCVMYNAIAELTRGIMCNAKAVLWQWVMYAKAVLWQWPMYKVRNE</sequence>
<protein>
    <submittedName>
        <fullName evidence="1">Uncharacterized protein</fullName>
    </submittedName>
</protein>
<reference evidence="1 2" key="1">
    <citation type="journal article" date="2019" name="Sci. Rep.">
        <title>Orb-weaving spider Araneus ventricosus genome elucidates the spidroin gene catalogue.</title>
        <authorList>
            <person name="Kono N."/>
            <person name="Nakamura H."/>
            <person name="Ohtoshi R."/>
            <person name="Moran D.A.P."/>
            <person name="Shinohara A."/>
            <person name="Yoshida Y."/>
            <person name="Fujiwara M."/>
            <person name="Mori M."/>
            <person name="Tomita M."/>
            <person name="Arakawa K."/>
        </authorList>
    </citation>
    <scope>NUCLEOTIDE SEQUENCE [LARGE SCALE GENOMIC DNA]</scope>
</reference>
<dbReference type="AlphaFoldDB" id="A0A4Y2U7A1"/>